<feature type="compositionally biased region" description="Basic and acidic residues" evidence="6">
    <location>
        <begin position="768"/>
        <end position="803"/>
    </location>
</feature>
<feature type="compositionally biased region" description="Basic and acidic residues" evidence="6">
    <location>
        <begin position="1346"/>
        <end position="1378"/>
    </location>
</feature>
<feature type="compositionally biased region" description="Polar residues" evidence="6">
    <location>
        <begin position="257"/>
        <end position="276"/>
    </location>
</feature>
<gene>
    <name evidence="8" type="primary">OLA.10708</name>
</gene>
<feature type="compositionally biased region" description="Basic and acidic residues" evidence="6">
    <location>
        <begin position="549"/>
        <end position="561"/>
    </location>
</feature>
<feature type="compositionally biased region" description="Basic and acidic residues" evidence="6">
    <location>
        <begin position="1410"/>
        <end position="1431"/>
    </location>
</feature>
<feature type="compositionally biased region" description="Polar residues" evidence="6">
    <location>
        <begin position="327"/>
        <end position="348"/>
    </location>
</feature>
<feature type="compositionally biased region" description="Low complexity" evidence="6">
    <location>
        <begin position="349"/>
        <end position="380"/>
    </location>
</feature>
<dbReference type="PANTHER" id="PTHR15491">
    <property type="match status" value="1"/>
</dbReference>
<dbReference type="InterPro" id="IPR003604">
    <property type="entry name" value="Matrin/U1-like-C_Znf_C2H2"/>
</dbReference>
<feature type="compositionally biased region" description="Polar residues" evidence="6">
    <location>
        <begin position="538"/>
        <end position="548"/>
    </location>
</feature>
<dbReference type="GO" id="GO:0008270">
    <property type="term" value="F:zinc ion binding"/>
    <property type="evidence" value="ECO:0007669"/>
    <property type="project" value="UniProtKB-KW"/>
</dbReference>
<dbReference type="InterPro" id="IPR035979">
    <property type="entry name" value="RBD_domain_sf"/>
</dbReference>
<feature type="region of interest" description="Disordered" evidence="6">
    <location>
        <begin position="1"/>
        <end position="22"/>
    </location>
</feature>
<dbReference type="SUPFAM" id="SSF54928">
    <property type="entry name" value="RNA-binding domain, RBD"/>
    <property type="match status" value="1"/>
</dbReference>
<feature type="compositionally biased region" description="Acidic residues" evidence="6">
    <location>
        <begin position="1450"/>
        <end position="1468"/>
    </location>
</feature>
<organism evidence="8">
    <name type="scientific">Iconisemion striatum</name>
    <dbReference type="NCBI Taxonomy" id="60296"/>
    <lineage>
        <taxon>Eukaryota</taxon>
        <taxon>Metazoa</taxon>
        <taxon>Chordata</taxon>
        <taxon>Craniata</taxon>
        <taxon>Vertebrata</taxon>
        <taxon>Euteleostomi</taxon>
        <taxon>Actinopterygii</taxon>
        <taxon>Neopterygii</taxon>
        <taxon>Teleostei</taxon>
        <taxon>Neoteleostei</taxon>
        <taxon>Acanthomorphata</taxon>
        <taxon>Ovalentaria</taxon>
        <taxon>Atherinomorphae</taxon>
        <taxon>Cyprinodontiformes</taxon>
        <taxon>Nothobranchiidae</taxon>
        <taxon>Iconisemion</taxon>
    </lineage>
</organism>
<dbReference type="GO" id="GO:0005634">
    <property type="term" value="C:nucleus"/>
    <property type="evidence" value="ECO:0007669"/>
    <property type="project" value="UniProtKB-SubCell"/>
</dbReference>
<feature type="compositionally biased region" description="Basic and acidic residues" evidence="6">
    <location>
        <begin position="1719"/>
        <end position="1736"/>
    </location>
</feature>
<feature type="compositionally biased region" description="Polar residues" evidence="6">
    <location>
        <begin position="2023"/>
        <end position="2032"/>
    </location>
</feature>
<feature type="compositionally biased region" description="Polar residues" evidence="6">
    <location>
        <begin position="1133"/>
        <end position="1170"/>
    </location>
</feature>
<dbReference type="Gene3D" id="3.30.70.330">
    <property type="match status" value="1"/>
</dbReference>
<feature type="compositionally biased region" description="Basic and acidic residues" evidence="6">
    <location>
        <begin position="703"/>
        <end position="716"/>
    </location>
</feature>
<evidence type="ECO:0000256" key="1">
    <source>
        <dbReference type="ARBA" id="ARBA00004123"/>
    </source>
</evidence>
<feature type="compositionally biased region" description="Basic residues" evidence="6">
    <location>
        <begin position="1578"/>
        <end position="1587"/>
    </location>
</feature>
<keyword evidence="2" id="KW-0479">Metal-binding</keyword>
<feature type="compositionally biased region" description="Basic and acidic residues" evidence="6">
    <location>
        <begin position="1915"/>
        <end position="1944"/>
    </location>
</feature>
<dbReference type="InterPro" id="IPR026811">
    <property type="entry name" value="CIZ1"/>
</dbReference>
<dbReference type="PROSITE" id="PS50171">
    <property type="entry name" value="ZF_MATRIN"/>
    <property type="match status" value="1"/>
</dbReference>
<keyword evidence="4" id="KW-0862">Zinc</keyword>
<feature type="compositionally biased region" description="Basic and acidic residues" evidence="6">
    <location>
        <begin position="2170"/>
        <end position="2193"/>
    </location>
</feature>
<reference evidence="8" key="1">
    <citation type="submission" date="2016-05" db="EMBL/GenBank/DDBJ databases">
        <authorList>
            <person name="Lavstsen T."/>
            <person name="Jespersen J.S."/>
        </authorList>
    </citation>
    <scope>NUCLEOTIDE SEQUENCE</scope>
    <source>
        <tissue evidence="8">Brain</tissue>
    </source>
</reference>
<feature type="compositionally biased region" description="Polar residues" evidence="6">
    <location>
        <begin position="2154"/>
        <end position="2169"/>
    </location>
</feature>
<feature type="compositionally biased region" description="Acidic residues" evidence="6">
    <location>
        <begin position="2004"/>
        <end position="2015"/>
    </location>
</feature>
<evidence type="ECO:0000256" key="5">
    <source>
        <dbReference type="ARBA" id="ARBA00023242"/>
    </source>
</evidence>
<feature type="compositionally biased region" description="Basic and acidic residues" evidence="6">
    <location>
        <begin position="848"/>
        <end position="858"/>
    </location>
</feature>
<feature type="compositionally biased region" description="Acidic residues" evidence="6">
    <location>
        <begin position="1552"/>
        <end position="1569"/>
    </location>
</feature>
<feature type="compositionally biased region" description="Basic and acidic residues" evidence="6">
    <location>
        <begin position="653"/>
        <end position="688"/>
    </location>
</feature>
<feature type="compositionally biased region" description="Basic and acidic residues" evidence="6">
    <location>
        <begin position="912"/>
        <end position="924"/>
    </location>
</feature>
<feature type="compositionally biased region" description="Basic and acidic residues" evidence="6">
    <location>
        <begin position="1625"/>
        <end position="1643"/>
    </location>
</feature>
<dbReference type="InterPro" id="IPR000690">
    <property type="entry name" value="Matrin/U1-C_Znf_C2H2"/>
</dbReference>
<feature type="compositionally biased region" description="Acidic residues" evidence="6">
    <location>
        <begin position="1900"/>
        <end position="1914"/>
    </location>
</feature>
<feature type="compositionally biased region" description="Polar residues" evidence="6">
    <location>
        <begin position="890"/>
        <end position="903"/>
    </location>
</feature>
<feature type="compositionally biased region" description="Basic and acidic residues" evidence="6">
    <location>
        <begin position="600"/>
        <end position="610"/>
    </location>
</feature>
<dbReference type="InterPro" id="IPR012677">
    <property type="entry name" value="Nucleotide-bd_a/b_plait_sf"/>
</dbReference>
<feature type="compositionally biased region" description="Polar residues" evidence="6">
    <location>
        <begin position="1663"/>
        <end position="1675"/>
    </location>
</feature>
<feature type="compositionally biased region" description="Low complexity" evidence="6">
    <location>
        <begin position="731"/>
        <end position="743"/>
    </location>
</feature>
<feature type="compositionally biased region" description="Basic residues" evidence="6">
    <location>
        <begin position="1708"/>
        <end position="1718"/>
    </location>
</feature>
<feature type="compositionally biased region" description="Polar residues" evidence="6">
    <location>
        <begin position="938"/>
        <end position="947"/>
    </location>
</feature>
<feature type="domain" description="Matrin-type" evidence="7">
    <location>
        <begin position="2243"/>
        <end position="2274"/>
    </location>
</feature>
<proteinExistence type="predicted"/>
<dbReference type="GO" id="GO:0003676">
    <property type="term" value="F:nucleic acid binding"/>
    <property type="evidence" value="ECO:0007669"/>
    <property type="project" value="InterPro"/>
</dbReference>
<feature type="compositionally biased region" description="Basic and acidic residues" evidence="6">
    <location>
        <begin position="1861"/>
        <end position="1874"/>
    </location>
</feature>
<feature type="compositionally biased region" description="Polar residues" evidence="6">
    <location>
        <begin position="717"/>
        <end position="730"/>
    </location>
</feature>
<reference evidence="8" key="2">
    <citation type="submission" date="2016-06" db="EMBL/GenBank/DDBJ databases">
        <title>The genome of a short-lived fish provides insights into sex chromosome evolution and the genetic control of aging.</title>
        <authorList>
            <person name="Reichwald K."/>
            <person name="Felder M."/>
            <person name="Petzold A."/>
            <person name="Koch P."/>
            <person name="Groth M."/>
            <person name="Platzer M."/>
        </authorList>
    </citation>
    <scope>NUCLEOTIDE SEQUENCE</scope>
    <source>
        <tissue evidence="8">Brain</tissue>
    </source>
</reference>
<feature type="region of interest" description="Disordered" evidence="6">
    <location>
        <begin position="239"/>
        <end position="402"/>
    </location>
</feature>
<evidence type="ECO:0000259" key="7">
    <source>
        <dbReference type="PROSITE" id="PS50171"/>
    </source>
</evidence>
<keyword evidence="3" id="KW-0863">Zinc-finger</keyword>
<comment type="subcellular location">
    <subcellularLocation>
        <location evidence="1">Nucleus</location>
    </subcellularLocation>
</comment>
<sequence>MAAEDDSSKMHSSASGSLLGSGGGRFNIASERKCDVQSIPGLGDYDNPMLAKFMPPHESNRPKYTSESASNILLHFGLEKEDLEQLICYPENQITPENLPFILRQIRVDKEKRTSTVDISEPYSKPQPITTVSGIKPLAPTSARGTVPIQDVIPSLVLKPSKVIDYGHTGKYTAGPGNEHGTAVGSTAKVGGSGSTLYTDTFKNSGHSREVLTKSTTEMKSSSFVSSHGQMSSVTTFSSVRNSMAPPSSGPAKRMETQPNQTSQSPFASFSAPNKDTNLRHLSAEVPKSLPLKQAEPDRQSSVKPQPSCNLFRGVHPGRPGLVLIGSNDQAQKSNQNRTKVQASNISEQVQKQQGKQPVKQQPKEQQQQQNQMHQRPKQPVKQGPQPLQPRVRIRAKHGSLSERDVTAAMETHGKIKSVVLFRSAKEAIICFEKEQDAKKVKTLESFDVNGAPVFIVKEGSAVAKTTSSTKEQNAPTTKEKKAAPPQISAKPKLSKAKVPVSKAKSVSTKQVAKTVKKANSSGKGAVVSETGMGKTSVAPNSKSSITSPKDDKNPNKDTKLTKQKAALKKPKSGADTPAVTPNETAKAKEKSKLNTINTDVKDSTSKAETPEQEAGLKTVKKENVTETKDLSPESSALENQPGAAGTGQESSLVDKDSTISDETKEASAPEKDQLKESIKVETEKTEDAEPGATEPMEAESSVESKDQNVTDKEAESQPTTTEVKTSPCTSPSSAEPPQSPQSTIQADETLTSHVLPTASAYSESAVEEIRMETDGLEEKEQKAKPKEIKQEVQDPEVCHEPAPEPVSSVSAGSPEAASSKPKPADEESHQQAATAELCSPDGTAPVVEEKMEEHQQPEETGFVQLETETAPASASVAFPNNEEQPPPQDSTSVPPAASTLSDAVQEGSVDTDIKEAEKTKAEISVDVAVSPKALVKQEQSPRTPVSPSDKHAIPAPSKATVSVTDAGESEMELPHINEDIFKSFTTVLREHKQTMKSRIHREEKEESTTISKTTFESVKEENTQNTKEDIKDVDTSSDVFDEFDFNFDDFVTVDEISEDPEDTAEDDGSSSSQLTSKEKTESQSSGFTSPPKKTLPTTSKSCKSSTSASSTSTATSSSSSSSKSVKTCVSPGKNSQQSKTKSAAGGSKTSLQGRSTRSSATAVKTSVETCQLHKKKDKPTEGVVVELDHRVSAKSSAAKTVKSESKKETEMDPPAQGERLEPTHQTQRPEMESKVPEEVKTGKEKEMHMEEDGKSTEEREDIENFQIIDSLEEQTDDQIITKDKDGITETQELNPKEDLISHQECPQVSDGADNDDKANQEACSAMETEPPIQEEDCSNNQAATPDKDEVSMVIEDKTQVAHSSDKSLVEDEADKTQVLDSDTNQTVTSTGDGPTGKQIFSEELCQTSKDSDQTSEDNHHLGIRDSKDTQPEVFKNSAGDQTQTKAEGQEVEGPSDETSPIEEDDDVYQVIDSLEDQPTTETEPETDKDKQTKKGSETSSRDGRSTRSSRNKTSKSEDKGKSQKKPNTPVRKYETRVKDSTTEKEEKMDEGTEEMVFEIVDSIEDESVQEASTTKSSGRRQSSRRHKEADKAEEEMVYQILDSVGEEPDSEKPAATRSTRGRKEKTTEKSTENEKPKKEKTPTRRRQTPARDSHEKDRGKSPKTNVPQKGSTPTKKSDAVGDKSKEMTFEIIDAVEEEAESQPTTQKSRRGRPKKNVKPSEKPLKEVDLPSKVAEDGDATTYQILDSIEDETVDEHATTDQTKNARKSSSKNDDGTTKKRTRSSKRKEEEEPVYQIVDSLEEEQVTQTSIVQEERREAKDKRAANVDSLPPLDVETSKSASVKHESFLQEVGECPTGRTPHMDLKKQESDSAKSQKTSQISPKEKNATSSKNAIVGLDEVSDEEEDYPDDTAEKEEMKKIQAAFKEKEDEQKEKRTRERGTRERRSRGSGGAAKTKEMWEEKVEAESQELVTLDEVGVDEKETPNSPKCDGALTEGELQELVTLDEIDEEEEEEQKTPVVQPLSQEVQSGESFKLETLDEAALGENKEADKEDSEETSSSAKRKHDDNTEESEDFVTVDEVGTTEEEEKKMSPSTKCRPRKRSRRTPVRKSTRGKTDEEEEENEKLPPALVDPPSTLDKDLSAPSGELETQKMEVQTETASTESLQRSESPDGQKLEARVEEKGKEENKAEVTVDDQLQKLTEPEAKRSRSQSPSLPVDFKLPPFNPKCPLGQEFVVPKSGFFCNLCSIFYLKESTAKETHCSSQKHYSNLLKHYQMLQQRMAKSSAQTSQGSVSN</sequence>
<name>A0A1A7XUF0_9TELE</name>
<feature type="compositionally biased region" description="Polar residues" evidence="6">
    <location>
        <begin position="1875"/>
        <end position="1893"/>
    </location>
</feature>
<feature type="compositionally biased region" description="Polar residues" evidence="6">
    <location>
        <begin position="1379"/>
        <end position="1393"/>
    </location>
</feature>
<feature type="compositionally biased region" description="Basic and acidic residues" evidence="6">
    <location>
        <begin position="1650"/>
        <end position="1661"/>
    </location>
</feature>
<feature type="compositionally biased region" description="Basic and acidic residues" evidence="6">
    <location>
        <begin position="1955"/>
        <end position="1966"/>
    </location>
</feature>
<feature type="compositionally biased region" description="Basic and acidic residues" evidence="6">
    <location>
        <begin position="1532"/>
        <end position="1551"/>
    </location>
</feature>
<feature type="compositionally biased region" description="Low complexity" evidence="6">
    <location>
        <begin position="489"/>
        <end position="508"/>
    </location>
</feature>
<feature type="compositionally biased region" description="Low complexity" evidence="6">
    <location>
        <begin position="1089"/>
        <end position="1132"/>
    </location>
</feature>
<protein>
    <recommendedName>
        <fullName evidence="7">Matrin-type domain-containing protein</fullName>
    </recommendedName>
</protein>
<dbReference type="SMART" id="SM00451">
    <property type="entry name" value="ZnF_U1"/>
    <property type="match status" value="1"/>
</dbReference>
<feature type="compositionally biased region" description="Basic and acidic residues" evidence="6">
    <location>
        <begin position="1676"/>
        <end position="1689"/>
    </location>
</feature>
<feature type="compositionally biased region" description="Basic and acidic residues" evidence="6">
    <location>
        <begin position="1202"/>
        <end position="1211"/>
    </location>
</feature>
<feature type="region of interest" description="Disordered" evidence="6">
    <location>
        <begin position="994"/>
        <end position="1036"/>
    </location>
</feature>
<evidence type="ECO:0000256" key="6">
    <source>
        <dbReference type="SAM" id="MobiDB-lite"/>
    </source>
</evidence>
<evidence type="ECO:0000313" key="8">
    <source>
        <dbReference type="EMBL" id="SBP21752.1"/>
    </source>
</evidence>
<dbReference type="PANTHER" id="PTHR15491:SF9">
    <property type="entry name" value="CIP1-INTERACTING ZINC FINGER PROTEIN"/>
    <property type="match status" value="1"/>
</dbReference>
<feature type="region of interest" description="Disordered" evidence="6">
    <location>
        <begin position="464"/>
        <end position="959"/>
    </location>
</feature>
<feature type="compositionally biased region" description="Basic residues" evidence="6">
    <location>
        <begin position="562"/>
        <end position="572"/>
    </location>
</feature>
<feature type="compositionally biased region" description="Basic and acidic residues" evidence="6">
    <location>
        <begin position="620"/>
        <end position="632"/>
    </location>
</feature>
<dbReference type="EMBL" id="HADW01020352">
    <property type="protein sequence ID" value="SBP21752.1"/>
    <property type="molecule type" value="Transcribed_RNA"/>
</dbReference>
<feature type="region of interest" description="Disordered" evidence="6">
    <location>
        <begin position="1052"/>
        <end position="2221"/>
    </location>
</feature>
<feature type="compositionally biased region" description="Acidic residues" evidence="6">
    <location>
        <begin position="2069"/>
        <end position="2087"/>
    </location>
</feature>
<evidence type="ECO:0000256" key="4">
    <source>
        <dbReference type="ARBA" id="ARBA00022833"/>
    </source>
</evidence>
<feature type="compositionally biased region" description="Basic residues" evidence="6">
    <location>
        <begin position="2098"/>
        <end position="2114"/>
    </location>
</feature>
<keyword evidence="5" id="KW-0539">Nucleus</keyword>
<evidence type="ECO:0000256" key="3">
    <source>
        <dbReference type="ARBA" id="ARBA00022771"/>
    </source>
</evidence>
<evidence type="ECO:0000256" key="2">
    <source>
        <dbReference type="ARBA" id="ARBA00022723"/>
    </source>
</evidence>
<feature type="compositionally biased region" description="Basic and acidic residues" evidence="6">
    <location>
        <begin position="1018"/>
        <end position="1035"/>
    </location>
</feature>
<feature type="compositionally biased region" description="Polar residues" evidence="6">
    <location>
        <begin position="744"/>
        <end position="763"/>
    </location>
</feature>
<feature type="compositionally biased region" description="Basic and acidic residues" evidence="6">
    <location>
        <begin position="1486"/>
        <end position="1506"/>
    </location>
</feature>
<feature type="compositionally biased region" description="Basic and acidic residues" evidence="6">
    <location>
        <begin position="1813"/>
        <end position="1825"/>
    </location>
</feature>
<accession>A0A1A7XUF0</accession>
<feature type="compositionally biased region" description="Polar residues" evidence="6">
    <location>
        <begin position="464"/>
        <end position="477"/>
    </location>
</feature>
<feature type="compositionally biased region" description="Acidic residues" evidence="6">
    <location>
        <begin position="1052"/>
        <end position="1069"/>
    </location>
</feature>
<feature type="compositionally biased region" description="Basic and acidic residues" evidence="6">
    <location>
        <begin position="1219"/>
        <end position="1258"/>
    </location>
</feature>